<dbReference type="CDD" id="cd09618">
    <property type="entry name" value="CBM9_like_2"/>
    <property type="match status" value="1"/>
</dbReference>
<organism evidence="4 5">
    <name type="scientific">Flavivirga spongiicola</name>
    <dbReference type="NCBI Taxonomy" id="421621"/>
    <lineage>
        <taxon>Bacteria</taxon>
        <taxon>Pseudomonadati</taxon>
        <taxon>Bacteroidota</taxon>
        <taxon>Flavobacteriia</taxon>
        <taxon>Flavobacteriales</taxon>
        <taxon>Flavobacteriaceae</taxon>
        <taxon>Flavivirga</taxon>
    </lineage>
</organism>
<dbReference type="Pfam" id="PF06452">
    <property type="entry name" value="CBM9_1"/>
    <property type="match status" value="1"/>
</dbReference>
<dbReference type="Proteomes" id="UP001337305">
    <property type="component" value="Unassembled WGS sequence"/>
</dbReference>
<feature type="chain" id="PRO_5045609282" evidence="1">
    <location>
        <begin position="21"/>
        <end position="838"/>
    </location>
</feature>
<accession>A0ABU7XZF1</accession>
<evidence type="ECO:0000256" key="1">
    <source>
        <dbReference type="SAM" id="SignalP"/>
    </source>
</evidence>
<keyword evidence="1" id="KW-0732">Signal</keyword>
<dbReference type="InterPro" id="IPR045670">
    <property type="entry name" value="DUF5916"/>
</dbReference>
<feature type="signal peptide" evidence="1">
    <location>
        <begin position="1"/>
        <end position="20"/>
    </location>
</feature>
<sequence length="838" mass="97106">MRYFYTLIIFFSLTIVQANAQSKKSLNISKTVKAPKIDGILNDLVWKNTLEAATDFTQFRPEMGIAEKSHQKTIVKMAYDDHAIYVGAYLKDTPKDIQKQFTSRDNFGQSDFFGIVLNPNNDSQNDTEFFVFSSGTQADALASPSIPDGEDFGWNAVWESAVKIVDDGWIVEMRIPYRALRFSNDDIQTWGIQFHRRFRVDNSQYSWNPIDRTKGSFGIYHGELIGIQNIKPPTRLSFYPFISGISATSDGETEKDFNIGLDVKYGLTENFTLDATLIPDFSQAAFDNRSLNLGPFEQTFSEQRQFFKEGVDLFNKGELFFSRRIGNAPIEHEDVEDQLVNNDSTVEEIIDNPDHVKTLNALKVSGRTKKGLGIGFFNAITEKTQANIKRTEYIRNESSQEITDSIITYRNRITESLTNYNILIVDQQFGTNSSVSLINTNVTRDGHFRDANVTGALFDITNKANKYNYSGEIKMSNLNLGSGIETGYSTKIEFAKVSGNYRYNFGHELADRKYDINDLGLLLRNNYNNFYTEVSYRIFEPTEKLNDFKVFLSTEYNRLFNPEKYTGNRIRLRVNAQTKKLMWFGANVNARIGKQHDYFGPRDIENNRFFTYKNFFDSTIWVETNRNKTFSIQAELGAGTLFDKERDLFSHWFELEPIWRLSNKFRINYEYEYSNRKGSRGWVETNDFDIIYGERNQLEVENSISASYNFNPLNALTLTFRNYWTTVTYDYDLFSLLENGKLTTDSGYNLDNISFNPNINFSTWNLDLRYSWQFAPGSQIIALYRNQLFNEDTASKDSYLKSLNTLFNQHIEHTFSLRFIYFIDYNNLKNIFNNKSNS</sequence>
<evidence type="ECO:0000313" key="5">
    <source>
        <dbReference type="Proteomes" id="UP001337305"/>
    </source>
</evidence>
<name>A0ABU7XZF1_9FLAO</name>
<feature type="domain" description="DUF5916" evidence="3">
    <location>
        <begin position="232"/>
        <end position="832"/>
    </location>
</feature>
<evidence type="ECO:0000313" key="4">
    <source>
        <dbReference type="EMBL" id="MEF3836110.1"/>
    </source>
</evidence>
<evidence type="ECO:0000259" key="2">
    <source>
        <dbReference type="Pfam" id="PF06452"/>
    </source>
</evidence>
<dbReference type="EMBL" id="JAODOP010000004">
    <property type="protein sequence ID" value="MEF3836110.1"/>
    <property type="molecule type" value="Genomic_DNA"/>
</dbReference>
<keyword evidence="5" id="KW-1185">Reference proteome</keyword>
<comment type="caution">
    <text evidence="4">The sequence shown here is derived from an EMBL/GenBank/DDBJ whole genome shotgun (WGS) entry which is preliminary data.</text>
</comment>
<feature type="domain" description="Carbohydrate-binding" evidence="2">
    <location>
        <begin position="37"/>
        <end position="193"/>
    </location>
</feature>
<gene>
    <name evidence="4" type="ORF">N1F79_23505</name>
</gene>
<dbReference type="SUPFAM" id="SSF49344">
    <property type="entry name" value="CBD9-like"/>
    <property type="match status" value="1"/>
</dbReference>
<reference evidence="4 5" key="1">
    <citation type="submission" date="2022-09" db="EMBL/GenBank/DDBJ databases">
        <title>Genome sequencing of Flavivirga sp. MEBiC05379.</title>
        <authorList>
            <person name="Oh H.-M."/>
            <person name="Kwon K.K."/>
            <person name="Park M.J."/>
            <person name="Yang S.-H."/>
        </authorList>
    </citation>
    <scope>NUCLEOTIDE SEQUENCE [LARGE SCALE GENOMIC DNA]</scope>
    <source>
        <strain evidence="4 5">MEBiC05379</strain>
    </source>
</reference>
<evidence type="ECO:0000259" key="3">
    <source>
        <dbReference type="Pfam" id="PF19313"/>
    </source>
</evidence>
<dbReference type="InterPro" id="IPR010502">
    <property type="entry name" value="Carb-bd_dom_fam9"/>
</dbReference>
<dbReference type="Pfam" id="PF19313">
    <property type="entry name" value="DUF5916"/>
    <property type="match status" value="1"/>
</dbReference>
<protein>
    <submittedName>
        <fullName evidence="4">Carbohydrate binding family 9 domain-containing protein</fullName>
    </submittedName>
</protein>
<dbReference type="RefSeq" id="WP_303308386.1">
    <property type="nucleotide sequence ID" value="NZ_JAODOP010000004.1"/>
</dbReference>
<dbReference type="Gene3D" id="2.60.40.1190">
    <property type="match status" value="1"/>
</dbReference>
<proteinExistence type="predicted"/>